<protein>
    <submittedName>
        <fullName evidence="2">Uncharacterized protein</fullName>
    </submittedName>
</protein>
<gene>
    <name evidence="2" type="ORF">WMSIL1_LOCUS5628</name>
</gene>
<feature type="non-terminal residue" evidence="2">
    <location>
        <position position="67"/>
    </location>
</feature>
<evidence type="ECO:0000313" key="2">
    <source>
        <dbReference type="EMBL" id="VUZ45794.1"/>
    </source>
</evidence>
<keyword evidence="3" id="KW-1185">Reference proteome</keyword>
<organism evidence="2 3">
    <name type="scientific">Hymenolepis diminuta</name>
    <name type="common">Rat tapeworm</name>
    <dbReference type="NCBI Taxonomy" id="6216"/>
    <lineage>
        <taxon>Eukaryota</taxon>
        <taxon>Metazoa</taxon>
        <taxon>Spiralia</taxon>
        <taxon>Lophotrochozoa</taxon>
        <taxon>Platyhelminthes</taxon>
        <taxon>Cestoda</taxon>
        <taxon>Eucestoda</taxon>
        <taxon>Cyclophyllidea</taxon>
        <taxon>Hymenolepididae</taxon>
        <taxon>Hymenolepis</taxon>
    </lineage>
</organism>
<evidence type="ECO:0000313" key="3">
    <source>
        <dbReference type="Proteomes" id="UP000321570"/>
    </source>
</evidence>
<evidence type="ECO:0000256" key="1">
    <source>
        <dbReference type="SAM" id="SignalP"/>
    </source>
</evidence>
<name>A0A564YGW8_HYMDI</name>
<reference evidence="2 3" key="1">
    <citation type="submission" date="2019-07" db="EMBL/GenBank/DDBJ databases">
        <authorList>
            <person name="Jastrzebski P J."/>
            <person name="Paukszto L."/>
            <person name="Jastrzebski P J."/>
        </authorList>
    </citation>
    <scope>NUCLEOTIDE SEQUENCE [LARGE SCALE GENOMIC DNA]</scope>
    <source>
        <strain evidence="2 3">WMS-il1</strain>
    </source>
</reference>
<feature type="signal peptide" evidence="1">
    <location>
        <begin position="1"/>
        <end position="24"/>
    </location>
</feature>
<keyword evidence="1" id="KW-0732">Signal</keyword>
<dbReference type="AlphaFoldDB" id="A0A564YGW8"/>
<dbReference type="EMBL" id="CABIJS010000188">
    <property type="protein sequence ID" value="VUZ45794.1"/>
    <property type="molecule type" value="Genomic_DNA"/>
</dbReference>
<accession>A0A564YGW8</accession>
<feature type="chain" id="PRO_5021817445" evidence="1">
    <location>
        <begin position="25"/>
        <end position="67"/>
    </location>
</feature>
<sequence>MDFRLPLYQIWLFTSITLFQCSFANDPEVIQQFWQQLYRHLPDPALPNRHSDGQQMGVKISVAIESA</sequence>
<proteinExistence type="predicted"/>
<dbReference type="Proteomes" id="UP000321570">
    <property type="component" value="Unassembled WGS sequence"/>
</dbReference>